<gene>
    <name evidence="13" type="ORF">Poli38472_000830</name>
</gene>
<feature type="compositionally biased region" description="Polar residues" evidence="11">
    <location>
        <begin position="44"/>
        <end position="57"/>
    </location>
</feature>
<comment type="caution">
    <text evidence="13">The sequence shown here is derived from an EMBL/GenBank/DDBJ whole genome shotgun (WGS) entry which is preliminary data.</text>
</comment>
<reference evidence="13" key="1">
    <citation type="submission" date="2019-03" db="EMBL/GenBank/DDBJ databases">
        <title>Long read genome sequence of the mycoparasitic Pythium oligandrum ATCC 38472 isolated from sugarbeet rhizosphere.</title>
        <authorList>
            <person name="Gaulin E."/>
        </authorList>
    </citation>
    <scope>NUCLEOTIDE SEQUENCE</scope>
    <source>
        <strain evidence="13">ATCC 38472_TT</strain>
    </source>
</reference>
<feature type="region of interest" description="Disordered" evidence="11">
    <location>
        <begin position="39"/>
        <end position="67"/>
    </location>
</feature>
<comment type="catalytic activity">
    <reaction evidence="7">
        <text>L-seryl-[protein] + ATP = O-phospho-L-seryl-[protein] + ADP + H(+)</text>
        <dbReference type="Rhea" id="RHEA:17989"/>
        <dbReference type="Rhea" id="RHEA-COMP:9863"/>
        <dbReference type="Rhea" id="RHEA-COMP:11604"/>
        <dbReference type="ChEBI" id="CHEBI:15378"/>
        <dbReference type="ChEBI" id="CHEBI:29999"/>
        <dbReference type="ChEBI" id="CHEBI:30616"/>
        <dbReference type="ChEBI" id="CHEBI:83421"/>
        <dbReference type="ChEBI" id="CHEBI:456216"/>
        <dbReference type="EC" id="2.7.12.2"/>
    </reaction>
</comment>
<dbReference type="Gene3D" id="1.10.510.10">
    <property type="entry name" value="Transferase(Phosphotransferase) domain 1"/>
    <property type="match status" value="1"/>
</dbReference>
<dbReference type="AlphaFoldDB" id="A0A8K1CDW1"/>
<protein>
    <recommendedName>
        <fullName evidence="6">mitogen-activated protein kinase kinase</fullName>
        <ecNumber evidence="6">2.7.12.2</ecNumber>
    </recommendedName>
</protein>
<dbReference type="GO" id="GO:0005524">
    <property type="term" value="F:ATP binding"/>
    <property type="evidence" value="ECO:0007669"/>
    <property type="project" value="UniProtKB-UniRule"/>
</dbReference>
<organism evidence="13 14">
    <name type="scientific">Pythium oligandrum</name>
    <name type="common">Mycoparasitic fungus</name>
    <dbReference type="NCBI Taxonomy" id="41045"/>
    <lineage>
        <taxon>Eukaryota</taxon>
        <taxon>Sar</taxon>
        <taxon>Stramenopiles</taxon>
        <taxon>Oomycota</taxon>
        <taxon>Peronosporomycetes</taxon>
        <taxon>Pythiales</taxon>
        <taxon>Pythiaceae</taxon>
        <taxon>Pythium</taxon>
    </lineage>
</organism>
<evidence type="ECO:0000256" key="6">
    <source>
        <dbReference type="ARBA" id="ARBA00038999"/>
    </source>
</evidence>
<dbReference type="InterPro" id="IPR011009">
    <property type="entry name" value="Kinase-like_dom_sf"/>
</dbReference>
<evidence type="ECO:0000313" key="14">
    <source>
        <dbReference type="Proteomes" id="UP000794436"/>
    </source>
</evidence>
<sequence>MPAIPDLAHSLYAEEGQPRPYHATRGAVRAAALAARQARQVRLKSQQRGLDQNSARQPSPVGGSYGRQAFHEKKHFNLKLSLDNESSPEKPSMLSAEYASPVETPWVAMDDAEHEPVASSGRRPRRHSSVTLSINSPEGADFQEVANDGPAQLGKFTKRVKKLGKGAGGTVYLSMYLPALQLVAVKEVVVYKPEERDLVKHELHALHANLVPLGATNGLVSPPGSPARFFSGVRSHFEQLVKSSTSSTACPYLVAFYGAFLLPAKCAVSIVMEFMDRGSLQDLLDTRTTIPEPILRHCAFCCMTALEHMHRHRMIHRDIKPANILMNHNGDFKIADFGLAGTLLKSESFFSEFEGTMMYMAPERIQGKLYSYVSDLWSMGVSLFYLATGAYPFAVDDGFFGLEEAIVNDPLPPMPNRFSAPCRDFIKSLLRRDPDQRLTAADALAHQFLRDYERSTDFTSFPSHWQQMPLRPAIRSDDTGTIARLLVDYSQRYPQIVQIPTSPPRSPERGSPSSRGKPTFLDHITFMFNNHDDKTNPKTESEMQRLANDCDVSVEALMAHIEQALGTTT</sequence>
<evidence type="ECO:0000256" key="5">
    <source>
        <dbReference type="ARBA" id="ARBA00038035"/>
    </source>
</evidence>
<evidence type="ECO:0000256" key="11">
    <source>
        <dbReference type="SAM" id="MobiDB-lite"/>
    </source>
</evidence>
<keyword evidence="2 10" id="KW-0547">Nucleotide-binding</keyword>
<accession>A0A8K1CDW1</accession>
<dbReference type="SUPFAM" id="SSF56112">
    <property type="entry name" value="Protein kinase-like (PK-like)"/>
    <property type="match status" value="1"/>
</dbReference>
<keyword evidence="4 10" id="KW-0067">ATP-binding</keyword>
<dbReference type="GO" id="GO:0004708">
    <property type="term" value="F:MAP kinase kinase activity"/>
    <property type="evidence" value="ECO:0007669"/>
    <property type="project" value="UniProtKB-EC"/>
</dbReference>
<evidence type="ECO:0000256" key="10">
    <source>
        <dbReference type="PROSITE-ProRule" id="PRU10141"/>
    </source>
</evidence>
<feature type="region of interest" description="Disordered" evidence="11">
    <location>
        <begin position="496"/>
        <end position="517"/>
    </location>
</feature>
<dbReference type="Proteomes" id="UP000794436">
    <property type="component" value="Unassembled WGS sequence"/>
</dbReference>
<dbReference type="PROSITE" id="PS00108">
    <property type="entry name" value="PROTEIN_KINASE_ST"/>
    <property type="match status" value="1"/>
</dbReference>
<evidence type="ECO:0000256" key="8">
    <source>
        <dbReference type="ARBA" id="ARBA00049299"/>
    </source>
</evidence>
<feature type="domain" description="Protein kinase" evidence="12">
    <location>
        <begin position="157"/>
        <end position="449"/>
    </location>
</feature>
<evidence type="ECO:0000256" key="7">
    <source>
        <dbReference type="ARBA" id="ARBA00049014"/>
    </source>
</evidence>
<evidence type="ECO:0000256" key="9">
    <source>
        <dbReference type="ARBA" id="ARBA00051693"/>
    </source>
</evidence>
<dbReference type="PROSITE" id="PS00107">
    <property type="entry name" value="PROTEIN_KINASE_ATP"/>
    <property type="match status" value="1"/>
</dbReference>
<dbReference type="EC" id="2.7.12.2" evidence="6"/>
<feature type="region of interest" description="Disordered" evidence="11">
    <location>
        <begin position="113"/>
        <end position="145"/>
    </location>
</feature>
<dbReference type="SMART" id="SM00220">
    <property type="entry name" value="S_TKc"/>
    <property type="match status" value="1"/>
</dbReference>
<name>A0A8K1CDW1_PYTOL</name>
<dbReference type="InterPro" id="IPR017441">
    <property type="entry name" value="Protein_kinase_ATP_BS"/>
</dbReference>
<dbReference type="InterPro" id="IPR000719">
    <property type="entry name" value="Prot_kinase_dom"/>
</dbReference>
<comment type="catalytic activity">
    <reaction evidence="9">
        <text>L-tyrosyl-[protein] + ATP = O-phospho-L-tyrosyl-[protein] + ADP + H(+)</text>
        <dbReference type="Rhea" id="RHEA:10596"/>
        <dbReference type="Rhea" id="RHEA-COMP:10136"/>
        <dbReference type="Rhea" id="RHEA-COMP:20101"/>
        <dbReference type="ChEBI" id="CHEBI:15378"/>
        <dbReference type="ChEBI" id="CHEBI:30616"/>
        <dbReference type="ChEBI" id="CHEBI:46858"/>
        <dbReference type="ChEBI" id="CHEBI:61978"/>
        <dbReference type="ChEBI" id="CHEBI:456216"/>
        <dbReference type="EC" id="2.7.12.2"/>
    </reaction>
</comment>
<comment type="catalytic activity">
    <reaction evidence="8">
        <text>L-threonyl-[protein] + ATP = O-phospho-L-threonyl-[protein] + ADP + H(+)</text>
        <dbReference type="Rhea" id="RHEA:46608"/>
        <dbReference type="Rhea" id="RHEA-COMP:11060"/>
        <dbReference type="Rhea" id="RHEA-COMP:11605"/>
        <dbReference type="ChEBI" id="CHEBI:15378"/>
        <dbReference type="ChEBI" id="CHEBI:30013"/>
        <dbReference type="ChEBI" id="CHEBI:30616"/>
        <dbReference type="ChEBI" id="CHEBI:61977"/>
        <dbReference type="ChEBI" id="CHEBI:456216"/>
        <dbReference type="EC" id="2.7.12.2"/>
    </reaction>
</comment>
<dbReference type="EMBL" id="SPLM01000108">
    <property type="protein sequence ID" value="TMW60788.1"/>
    <property type="molecule type" value="Genomic_DNA"/>
</dbReference>
<evidence type="ECO:0000313" key="13">
    <source>
        <dbReference type="EMBL" id="TMW60788.1"/>
    </source>
</evidence>
<dbReference type="PANTHER" id="PTHR48013:SF9">
    <property type="entry name" value="DUAL SPECIFICITY MITOGEN-ACTIVATED PROTEIN KINASE KINASE 5"/>
    <property type="match status" value="1"/>
</dbReference>
<comment type="similarity">
    <text evidence="5">Belongs to the protein kinase superfamily. STE Ser/Thr protein kinase family. MAP kinase kinase subfamily.</text>
</comment>
<dbReference type="Gene3D" id="3.30.200.20">
    <property type="entry name" value="Phosphorylase Kinase, domain 1"/>
    <property type="match status" value="1"/>
</dbReference>
<evidence type="ECO:0000256" key="2">
    <source>
        <dbReference type="ARBA" id="ARBA00022741"/>
    </source>
</evidence>
<dbReference type="Pfam" id="PF00069">
    <property type="entry name" value="Pkinase"/>
    <property type="match status" value="1"/>
</dbReference>
<dbReference type="InterPro" id="IPR008271">
    <property type="entry name" value="Ser/Thr_kinase_AS"/>
</dbReference>
<proteinExistence type="inferred from homology"/>
<evidence type="ECO:0000256" key="1">
    <source>
        <dbReference type="ARBA" id="ARBA00022679"/>
    </source>
</evidence>
<keyword evidence="3" id="KW-0418">Kinase</keyword>
<dbReference type="PANTHER" id="PTHR48013">
    <property type="entry name" value="DUAL SPECIFICITY MITOGEN-ACTIVATED PROTEIN KINASE KINASE 5-RELATED"/>
    <property type="match status" value="1"/>
</dbReference>
<dbReference type="PROSITE" id="PS50011">
    <property type="entry name" value="PROTEIN_KINASE_DOM"/>
    <property type="match status" value="1"/>
</dbReference>
<keyword evidence="14" id="KW-1185">Reference proteome</keyword>
<dbReference type="OrthoDB" id="65548at2759"/>
<evidence type="ECO:0000259" key="12">
    <source>
        <dbReference type="PROSITE" id="PS50011"/>
    </source>
</evidence>
<keyword evidence="1" id="KW-0808">Transferase</keyword>
<feature type="binding site" evidence="10">
    <location>
        <position position="186"/>
    </location>
    <ligand>
        <name>ATP</name>
        <dbReference type="ChEBI" id="CHEBI:30616"/>
    </ligand>
</feature>
<evidence type="ECO:0000256" key="3">
    <source>
        <dbReference type="ARBA" id="ARBA00022777"/>
    </source>
</evidence>
<evidence type="ECO:0000256" key="4">
    <source>
        <dbReference type="ARBA" id="ARBA00022840"/>
    </source>
</evidence>